<organism evidence="1">
    <name type="scientific">Siphoviridae sp. ctB9E3</name>
    <dbReference type="NCBI Taxonomy" id="2826187"/>
    <lineage>
        <taxon>Viruses</taxon>
        <taxon>Duplodnaviria</taxon>
        <taxon>Heunggongvirae</taxon>
        <taxon>Uroviricota</taxon>
        <taxon>Caudoviricetes</taxon>
    </lineage>
</organism>
<accession>A0A8S5QPW4</accession>
<name>A0A8S5QPW4_9CAUD</name>
<evidence type="ECO:0000313" key="1">
    <source>
        <dbReference type="EMBL" id="DAE20797.1"/>
    </source>
</evidence>
<sequence>MMMLVRYSGSLARDSWSSVQCEYVLPAELRPPIEVNGMVCVSNGQTARMLIVKPGGIIRCANMGAAGSNQGCVGSLCYPVV</sequence>
<reference evidence="1" key="1">
    <citation type="journal article" date="2021" name="Proc. Natl. Acad. Sci. U.S.A.">
        <title>A Catalog of Tens of Thousands of Viruses from Human Metagenomes Reveals Hidden Associations with Chronic Diseases.</title>
        <authorList>
            <person name="Tisza M.J."/>
            <person name="Buck C.B."/>
        </authorList>
    </citation>
    <scope>NUCLEOTIDE SEQUENCE</scope>
    <source>
        <strain evidence="1">CtB9E3</strain>
    </source>
</reference>
<protein>
    <submittedName>
        <fullName evidence="1">Receptor binding protein</fullName>
    </submittedName>
</protein>
<dbReference type="EMBL" id="BK015701">
    <property type="protein sequence ID" value="DAE20797.1"/>
    <property type="molecule type" value="Genomic_DNA"/>
</dbReference>
<keyword evidence="1" id="KW-0675">Receptor</keyword>
<proteinExistence type="predicted"/>